<evidence type="ECO:0000313" key="2">
    <source>
        <dbReference type="Proteomes" id="UP001597460"/>
    </source>
</evidence>
<sequence length="61" mass="7204">MERIVHIAKSHKEARDWDIEQVISMTPEKRMAIAKELKVRVFGKSAKDVRESHRLQMKDES</sequence>
<gene>
    <name evidence="1" type="ORF">ACFSVN_06300</name>
</gene>
<evidence type="ECO:0000313" key="1">
    <source>
        <dbReference type="EMBL" id="MFD2532049.1"/>
    </source>
</evidence>
<protein>
    <submittedName>
        <fullName evidence="1">Uncharacterized protein</fullName>
    </submittedName>
</protein>
<dbReference type="EMBL" id="JBHULI010000022">
    <property type="protein sequence ID" value="MFD2532049.1"/>
    <property type="molecule type" value="Genomic_DNA"/>
</dbReference>
<keyword evidence="2" id="KW-1185">Reference proteome</keyword>
<reference evidence="2" key="1">
    <citation type="journal article" date="2019" name="Int. J. Syst. Evol. Microbiol.">
        <title>The Global Catalogue of Microorganisms (GCM) 10K type strain sequencing project: providing services to taxonomists for standard genome sequencing and annotation.</title>
        <authorList>
            <consortium name="The Broad Institute Genomics Platform"/>
            <consortium name="The Broad Institute Genome Sequencing Center for Infectious Disease"/>
            <person name="Wu L."/>
            <person name="Ma J."/>
        </authorList>
    </citation>
    <scope>NUCLEOTIDE SEQUENCE [LARGE SCALE GENOMIC DNA]</scope>
    <source>
        <strain evidence="2">KCTC 52042</strain>
    </source>
</reference>
<organism evidence="1 2">
    <name type="scientific">Gracilimonas halophila</name>
    <dbReference type="NCBI Taxonomy" id="1834464"/>
    <lineage>
        <taxon>Bacteria</taxon>
        <taxon>Pseudomonadati</taxon>
        <taxon>Balneolota</taxon>
        <taxon>Balneolia</taxon>
        <taxon>Balneolales</taxon>
        <taxon>Balneolaceae</taxon>
        <taxon>Gracilimonas</taxon>
    </lineage>
</organism>
<comment type="caution">
    <text evidence="1">The sequence shown here is derived from an EMBL/GenBank/DDBJ whole genome shotgun (WGS) entry which is preliminary data.</text>
</comment>
<proteinExistence type="predicted"/>
<dbReference type="Proteomes" id="UP001597460">
    <property type="component" value="Unassembled WGS sequence"/>
</dbReference>
<dbReference type="RefSeq" id="WP_390300132.1">
    <property type="nucleotide sequence ID" value="NZ_JBHULI010000022.1"/>
</dbReference>
<accession>A0ABW5JH31</accession>
<name>A0ABW5JH31_9BACT</name>